<evidence type="ECO:0000256" key="2">
    <source>
        <dbReference type="ARBA" id="ARBA00004653"/>
    </source>
</evidence>
<evidence type="ECO:0000256" key="1">
    <source>
        <dbReference type="ARBA" id="ARBA00004337"/>
    </source>
</evidence>
<dbReference type="PANTHER" id="PTHR10766">
    <property type="entry name" value="TRANSMEMBRANE 9 SUPERFAMILY PROTEIN"/>
    <property type="match status" value="1"/>
</dbReference>
<keyword evidence="9 10" id="KW-0472">Membrane</keyword>
<proteinExistence type="inferred from homology"/>
<evidence type="ECO:0000256" key="3">
    <source>
        <dbReference type="ARBA" id="ARBA00005227"/>
    </source>
</evidence>
<keyword evidence="5 10" id="KW-0732">Signal</keyword>
<keyword evidence="7 10" id="KW-1133">Transmembrane helix</keyword>
<comment type="caution">
    <text evidence="11">The sequence shown here is derived from an EMBL/GenBank/DDBJ whole genome shotgun (WGS) entry which is preliminary data.</text>
</comment>
<comment type="similarity">
    <text evidence="3 10">Belongs to the nonaspanin (TM9SF) (TC 9.A.2) family.</text>
</comment>
<dbReference type="InterPro" id="IPR004240">
    <property type="entry name" value="EMP70"/>
</dbReference>
<keyword evidence="8" id="KW-0333">Golgi apparatus</keyword>
<dbReference type="PANTHER" id="PTHR10766:SF119">
    <property type="entry name" value="TRANSMEMBRANE 9 SUPERFAMILY MEMBER 5"/>
    <property type="match status" value="1"/>
</dbReference>
<gene>
    <name evidence="11" type="ORF">SO802_004254</name>
</gene>
<dbReference type="AlphaFoldDB" id="A0AAW2E6D0"/>
<evidence type="ECO:0000256" key="7">
    <source>
        <dbReference type="ARBA" id="ARBA00022989"/>
    </source>
</evidence>
<accession>A0AAW2E6D0</accession>
<dbReference type="Proteomes" id="UP001459277">
    <property type="component" value="Unassembled WGS sequence"/>
</dbReference>
<dbReference type="GO" id="GO:0072657">
    <property type="term" value="P:protein localization to membrane"/>
    <property type="evidence" value="ECO:0007669"/>
    <property type="project" value="TreeGrafter"/>
</dbReference>
<keyword evidence="4 10" id="KW-0812">Transmembrane</keyword>
<comment type="caution">
    <text evidence="10">Lacks conserved residue(s) required for the propagation of feature annotation.</text>
</comment>
<keyword evidence="12" id="KW-1185">Reference proteome</keyword>
<organism evidence="11 12">
    <name type="scientific">Lithocarpus litseifolius</name>
    <dbReference type="NCBI Taxonomy" id="425828"/>
    <lineage>
        <taxon>Eukaryota</taxon>
        <taxon>Viridiplantae</taxon>
        <taxon>Streptophyta</taxon>
        <taxon>Embryophyta</taxon>
        <taxon>Tracheophyta</taxon>
        <taxon>Spermatophyta</taxon>
        <taxon>Magnoliopsida</taxon>
        <taxon>eudicotyledons</taxon>
        <taxon>Gunneridae</taxon>
        <taxon>Pentapetalae</taxon>
        <taxon>rosids</taxon>
        <taxon>fabids</taxon>
        <taxon>Fagales</taxon>
        <taxon>Fagaceae</taxon>
        <taxon>Lithocarpus</taxon>
    </lineage>
</organism>
<evidence type="ECO:0000313" key="11">
    <source>
        <dbReference type="EMBL" id="KAL0017185.1"/>
    </source>
</evidence>
<dbReference type="Pfam" id="PF02990">
    <property type="entry name" value="EMP70"/>
    <property type="match status" value="1"/>
</dbReference>
<feature type="chain" id="PRO_5043091193" description="Transmembrane 9 superfamily member" evidence="10">
    <location>
        <begin position="26"/>
        <end position="291"/>
    </location>
</feature>
<evidence type="ECO:0000256" key="9">
    <source>
        <dbReference type="ARBA" id="ARBA00023136"/>
    </source>
</evidence>
<feature type="signal peptide" evidence="10">
    <location>
        <begin position="1"/>
        <end position="25"/>
    </location>
</feature>
<feature type="transmembrane region" description="Helical" evidence="10">
    <location>
        <begin position="221"/>
        <end position="246"/>
    </location>
</feature>
<dbReference type="EMBL" id="JAZDWU010000001">
    <property type="protein sequence ID" value="KAL0017185.1"/>
    <property type="molecule type" value="Genomic_DNA"/>
</dbReference>
<sequence length="291" mass="33880">MARRVRAPLSFFVLTLIALPTLVFAIRTLRNAPLSGEDRQYNEGDYIPLFANKFYSNQEDSWKRSFKEFLAGDCHVNTQYELRFKMGTAGKLLCEKNLTREEVAKFRNAIGNKYMYEMYFDSIHLSEDIGVDTKDSFCDYICSSRGFFLINHLRFYPHYLGNKVKEIHVVGDYDSALDITEDAEIKVNFTYSVFWKEFESKQENQDWVRDLSEHFGEDNPLHYTTAIIICGWLCLLCAVIVLYLRYCVTRYHSISPFLMLCSSKKDIVMTCIQLNLMMIKSTSTAGILLEM</sequence>
<evidence type="ECO:0000256" key="5">
    <source>
        <dbReference type="ARBA" id="ARBA00022729"/>
    </source>
</evidence>
<name>A0AAW2E6D0_9ROSI</name>
<evidence type="ECO:0000313" key="12">
    <source>
        <dbReference type="Proteomes" id="UP001459277"/>
    </source>
</evidence>
<dbReference type="GO" id="GO:0010008">
    <property type="term" value="C:endosome membrane"/>
    <property type="evidence" value="ECO:0007669"/>
    <property type="project" value="UniProtKB-SubCell"/>
</dbReference>
<evidence type="ECO:0000256" key="10">
    <source>
        <dbReference type="RuleBase" id="RU363079"/>
    </source>
</evidence>
<evidence type="ECO:0000256" key="4">
    <source>
        <dbReference type="ARBA" id="ARBA00022692"/>
    </source>
</evidence>
<keyword evidence="6" id="KW-0967">Endosome</keyword>
<evidence type="ECO:0000256" key="8">
    <source>
        <dbReference type="ARBA" id="ARBA00023034"/>
    </source>
</evidence>
<evidence type="ECO:0000256" key="6">
    <source>
        <dbReference type="ARBA" id="ARBA00022753"/>
    </source>
</evidence>
<dbReference type="GO" id="GO:0000139">
    <property type="term" value="C:Golgi membrane"/>
    <property type="evidence" value="ECO:0007669"/>
    <property type="project" value="UniProtKB-SubCell"/>
</dbReference>
<comment type="subcellular location">
    <subcellularLocation>
        <location evidence="1">Endosome membrane</location>
        <topology evidence="1">Multi-pass membrane protein</topology>
    </subcellularLocation>
    <subcellularLocation>
        <location evidence="2">Golgi apparatus membrane</location>
        <topology evidence="2">Multi-pass membrane protein</topology>
    </subcellularLocation>
</comment>
<protein>
    <recommendedName>
        <fullName evidence="10">Transmembrane 9 superfamily member</fullName>
    </recommendedName>
</protein>
<reference evidence="11 12" key="1">
    <citation type="submission" date="2024-01" db="EMBL/GenBank/DDBJ databases">
        <title>A telomere-to-telomere, gap-free genome of sweet tea (Lithocarpus litseifolius).</title>
        <authorList>
            <person name="Zhou J."/>
        </authorList>
    </citation>
    <scope>NUCLEOTIDE SEQUENCE [LARGE SCALE GENOMIC DNA]</scope>
    <source>
        <strain evidence="11">Zhou-2022a</strain>
        <tissue evidence="11">Leaf</tissue>
    </source>
</reference>